<dbReference type="STRING" id="1122192.SAMN02745673_00680"/>
<dbReference type="Proteomes" id="UP000190637">
    <property type="component" value="Unassembled WGS sequence"/>
</dbReference>
<organism evidence="1 2">
    <name type="scientific">Marinactinospora thermotolerans DSM 45154</name>
    <dbReference type="NCBI Taxonomy" id="1122192"/>
    <lineage>
        <taxon>Bacteria</taxon>
        <taxon>Bacillati</taxon>
        <taxon>Actinomycetota</taxon>
        <taxon>Actinomycetes</taxon>
        <taxon>Streptosporangiales</taxon>
        <taxon>Nocardiopsidaceae</taxon>
        <taxon>Marinactinospora</taxon>
    </lineage>
</organism>
<name>A0A1T4LHB6_9ACTN</name>
<keyword evidence="2" id="KW-1185">Reference proteome</keyword>
<evidence type="ECO:0000313" key="1">
    <source>
        <dbReference type="EMBL" id="SJZ54189.1"/>
    </source>
</evidence>
<reference evidence="1 2" key="1">
    <citation type="submission" date="2017-02" db="EMBL/GenBank/DDBJ databases">
        <authorList>
            <person name="Peterson S.W."/>
        </authorList>
    </citation>
    <scope>NUCLEOTIDE SEQUENCE [LARGE SCALE GENOMIC DNA]</scope>
    <source>
        <strain evidence="1 2">DSM 45154</strain>
    </source>
</reference>
<sequence>MDITRIPSAVEAPPDGRPSPLVRRVRAAAPARRTVFKGVLTGLVLAALAPLDWAYTRARAWAAGPTSEHPDCDGFAGPMGYEEDPSNWWSGAAVCMGGWRRGTYPCSGGFHFEGSRSSRGENYQAYRVGTSCGGRNAWRWVTAGKEYRCSDAHTEVTWEDGDRYEDLTIAVCEL</sequence>
<proteinExistence type="predicted"/>
<gene>
    <name evidence="1" type="ORF">SAMN02745673_00680</name>
</gene>
<dbReference type="AlphaFoldDB" id="A0A1T4LHB6"/>
<dbReference type="EMBL" id="FUWS01000002">
    <property type="protein sequence ID" value="SJZ54189.1"/>
    <property type="molecule type" value="Genomic_DNA"/>
</dbReference>
<dbReference type="RefSeq" id="WP_078760107.1">
    <property type="nucleotide sequence ID" value="NZ_FUWS01000002.1"/>
</dbReference>
<evidence type="ECO:0000313" key="2">
    <source>
        <dbReference type="Proteomes" id="UP000190637"/>
    </source>
</evidence>
<accession>A0A1T4LHB6</accession>
<dbReference type="OrthoDB" id="3541556at2"/>
<protein>
    <submittedName>
        <fullName evidence="1">Uncharacterized protein</fullName>
    </submittedName>
</protein>